<dbReference type="VEuPathDB" id="FungiDB:YALI0_F06688g"/>
<gene>
    <name evidence="3" type="ORF">B0I71DRAFT_127317</name>
    <name evidence="2" type="ORF">YALI1_F09846g</name>
</gene>
<comment type="similarity">
    <text evidence="1">Belongs to the UPF0047 family.</text>
</comment>
<evidence type="ECO:0000313" key="4">
    <source>
        <dbReference type="Proteomes" id="UP000182444"/>
    </source>
</evidence>
<protein>
    <submittedName>
        <fullName evidence="2">Uncharacterized protein</fullName>
    </submittedName>
</protein>
<accession>A0A1D8NMA7</accession>
<organism evidence="2 4">
    <name type="scientific">Yarrowia lipolytica</name>
    <name type="common">Candida lipolytica</name>
    <dbReference type="NCBI Taxonomy" id="4952"/>
    <lineage>
        <taxon>Eukaryota</taxon>
        <taxon>Fungi</taxon>
        <taxon>Dikarya</taxon>
        <taxon>Ascomycota</taxon>
        <taxon>Saccharomycotina</taxon>
        <taxon>Dipodascomycetes</taxon>
        <taxon>Dipodascales</taxon>
        <taxon>Dipodascales incertae sedis</taxon>
        <taxon>Yarrowia</taxon>
    </lineage>
</organism>
<dbReference type="InterPro" id="IPR001602">
    <property type="entry name" value="UPF0047_YjbQ-like"/>
</dbReference>
<dbReference type="Gene3D" id="2.60.120.460">
    <property type="entry name" value="YjbQ-like"/>
    <property type="match status" value="1"/>
</dbReference>
<dbReference type="Proteomes" id="UP000182444">
    <property type="component" value="Chromosome 1F"/>
</dbReference>
<dbReference type="GeneID" id="2908517"/>
<dbReference type="eggNOG" id="KOG3267">
    <property type="taxonomic scope" value="Eukaryota"/>
</dbReference>
<dbReference type="OrthoDB" id="10255963at2759"/>
<dbReference type="Proteomes" id="UP000256601">
    <property type="component" value="Unassembled WGS sequence"/>
</dbReference>
<dbReference type="AlphaFoldDB" id="A0A1D8NMA7"/>
<dbReference type="Pfam" id="PF01894">
    <property type="entry name" value="YjbQ"/>
    <property type="match status" value="1"/>
</dbReference>
<dbReference type="RefSeq" id="XP_505091.1">
    <property type="nucleotide sequence ID" value="XM_505091.1"/>
</dbReference>
<evidence type="ECO:0000313" key="3">
    <source>
        <dbReference type="EMBL" id="RDW28591.1"/>
    </source>
</evidence>
<dbReference type="NCBIfam" id="TIGR00149">
    <property type="entry name" value="TIGR00149_YjbQ"/>
    <property type="match status" value="1"/>
</dbReference>
<dbReference type="EMBL" id="KZ857325">
    <property type="protein sequence ID" value="RDW28591.1"/>
    <property type="molecule type" value="Genomic_DNA"/>
</dbReference>
<dbReference type="PROSITE" id="PS01314">
    <property type="entry name" value="UPF0047"/>
    <property type="match status" value="1"/>
</dbReference>
<sequence>MTWTQKTITLPPKTKGSYLVTDEIVSQVPEIKNYKVGMANFFMQHTSAALTLNENWDTDVRADMTDALARIAPESDVYRHSCEGPDDMPAHIRSSLVGVSINVPIKDGYLATGTWQGIWYLEFRKMRHTRKVVVTLQGEERS</sequence>
<dbReference type="KEGG" id="yli:2908517"/>
<dbReference type="PANTHER" id="PTHR30615:SF8">
    <property type="entry name" value="UPF0047 PROTEIN C4A8.02C"/>
    <property type="match status" value="1"/>
</dbReference>
<name>A0A1D8NMA7_YARLL</name>
<reference evidence="3 5" key="2">
    <citation type="submission" date="2018-07" db="EMBL/GenBank/DDBJ databases">
        <title>Draft Genome Assemblies for Five Robust Yarrowia lipolytica Strains Exhibiting High Lipid Production and Pentose Sugar Utilization and Sugar Alcohol Secretion from Undetoxified Lignocellulosic Biomass Hydrolysates.</title>
        <authorList>
            <consortium name="DOE Joint Genome Institute"/>
            <person name="Walker C."/>
            <person name="Ryu S."/>
            <person name="Na H."/>
            <person name="Zane M."/>
            <person name="LaButti K."/>
            <person name="Lipzen A."/>
            <person name="Haridas S."/>
            <person name="Barry K."/>
            <person name="Grigoriev I.V."/>
            <person name="Quarterman J."/>
            <person name="Slininger P."/>
            <person name="Dien B."/>
            <person name="Trinh C.T."/>
        </authorList>
    </citation>
    <scope>NUCLEOTIDE SEQUENCE [LARGE SCALE GENOMIC DNA]</scope>
    <source>
        <strain evidence="3 5">YB392</strain>
    </source>
</reference>
<evidence type="ECO:0000256" key="1">
    <source>
        <dbReference type="ARBA" id="ARBA00005534"/>
    </source>
</evidence>
<dbReference type="InterPro" id="IPR035917">
    <property type="entry name" value="YjbQ-like_sf"/>
</dbReference>
<reference evidence="2 4" key="1">
    <citation type="journal article" date="2016" name="PLoS ONE">
        <title>Sequence Assembly of Yarrowia lipolytica Strain W29/CLIB89 Shows Transposable Element Diversity.</title>
        <authorList>
            <person name="Magnan C."/>
            <person name="Yu J."/>
            <person name="Chang I."/>
            <person name="Jahn E."/>
            <person name="Kanomata Y."/>
            <person name="Wu J."/>
            <person name="Zeller M."/>
            <person name="Oakes M."/>
            <person name="Baldi P."/>
            <person name="Sandmeyer S."/>
        </authorList>
    </citation>
    <scope>NUCLEOTIDE SEQUENCE [LARGE SCALE GENOMIC DNA]</scope>
    <source>
        <strain evidence="2">CLIB89</strain>
        <strain evidence="4">CLIB89(W29)</strain>
    </source>
</reference>
<dbReference type="EMBL" id="CP017558">
    <property type="protein sequence ID" value="AOW06771.1"/>
    <property type="molecule type" value="Genomic_DNA"/>
</dbReference>
<dbReference type="SUPFAM" id="SSF111038">
    <property type="entry name" value="YjbQ-like"/>
    <property type="match status" value="1"/>
</dbReference>
<evidence type="ECO:0000313" key="2">
    <source>
        <dbReference type="EMBL" id="AOW06771.1"/>
    </source>
</evidence>
<dbReference type="VEuPathDB" id="FungiDB:YALI1_F09846g"/>
<dbReference type="PIRSF" id="PIRSF004681">
    <property type="entry name" value="UCP004681"/>
    <property type="match status" value="1"/>
</dbReference>
<evidence type="ECO:0000313" key="5">
    <source>
        <dbReference type="Proteomes" id="UP000256601"/>
    </source>
</evidence>
<dbReference type="OMA" id="TWQGIFF"/>
<dbReference type="PANTHER" id="PTHR30615">
    <property type="entry name" value="UNCHARACTERIZED PROTEIN YJBQ-RELATED"/>
    <property type="match status" value="1"/>
</dbReference>
<proteinExistence type="inferred from homology"/>